<evidence type="ECO:0000313" key="2">
    <source>
        <dbReference type="EMBL" id="QQV88288.1"/>
    </source>
</evidence>
<dbReference type="EMBL" id="MW344054">
    <property type="protein sequence ID" value="QQV88288.1"/>
    <property type="molecule type" value="Genomic_DNA"/>
</dbReference>
<reference evidence="2 3" key="1">
    <citation type="submission" date="2020-12" db="EMBL/GenBank/DDBJ databases">
        <authorList>
            <person name="Miller D."/>
            <person name="Mossel A."/>
            <person name="Broussard G.W."/>
        </authorList>
    </citation>
    <scope>NUCLEOTIDE SEQUENCE [LARGE SCALE GENOMIC DNA]</scope>
</reference>
<evidence type="ECO:0000256" key="1">
    <source>
        <dbReference type="SAM" id="MobiDB-lite"/>
    </source>
</evidence>
<evidence type="ECO:0000313" key="3">
    <source>
        <dbReference type="Proteomes" id="UP000596425"/>
    </source>
</evidence>
<organism evidence="2 3">
    <name type="scientific">Vibrio phage Gary</name>
    <dbReference type="NCBI Taxonomy" id="2801534"/>
    <lineage>
        <taxon>Viruses</taxon>
        <taxon>Duplodnaviria</taxon>
        <taxon>Heunggongvirae</taxon>
        <taxon>Uroviricota</taxon>
        <taxon>Caudoviricetes</taxon>
        <taxon>Demerecviridae</taxon>
        <taxon>Ermolyevavirinae</taxon>
        <taxon>Thalassavirus</taxon>
        <taxon>Thalassavirus gary</taxon>
    </lineage>
</organism>
<dbReference type="Proteomes" id="UP000596425">
    <property type="component" value="Segment"/>
</dbReference>
<protein>
    <submittedName>
        <fullName evidence="2">Uncharacterized protein</fullName>
    </submittedName>
</protein>
<sequence>MKTVKITKGHEYVTGGGSVVKVVRLYTDFAIVMLPKGIKEWRVELDEFEHYTCITARKQVESIIHEIPEEPVPEPEKPQDTSYELD</sequence>
<keyword evidence="3" id="KW-1185">Reference proteome</keyword>
<gene>
    <name evidence="2" type="ORF">GARY_207</name>
</gene>
<accession>A0A7U0J3Y4</accession>
<proteinExistence type="predicted"/>
<feature type="region of interest" description="Disordered" evidence="1">
    <location>
        <begin position="66"/>
        <end position="86"/>
    </location>
</feature>
<feature type="compositionally biased region" description="Basic and acidic residues" evidence="1">
    <location>
        <begin position="66"/>
        <end position="79"/>
    </location>
</feature>
<name>A0A7U0J3Y4_9CAUD</name>